<proteinExistence type="predicted"/>
<gene>
    <name evidence="1" type="ORF">CCOS865_03504</name>
</gene>
<evidence type="ECO:0000313" key="2">
    <source>
        <dbReference type="Proteomes" id="UP000263595"/>
    </source>
</evidence>
<evidence type="ECO:0000313" key="1">
    <source>
        <dbReference type="EMBL" id="SYX91235.1"/>
    </source>
</evidence>
<sequence length="147" mass="16178">MIKDKSEQIAEFGQTAKHSIVEGPWDTSDASPARQYIDKHVVDNGQPFPRGLRITNKTLASNINGSLGYNQALVYVSDSRMDWSNSYQFFRSALRWGKKAWRYGRADAAAGMVFNGASAFLASGTDHANRISGKALYLTGDAATIRQ</sequence>
<dbReference type="EMBL" id="UNOZ01000028">
    <property type="protein sequence ID" value="SYX91235.1"/>
    <property type="molecule type" value="Genomic_DNA"/>
</dbReference>
<keyword evidence="2" id="KW-1185">Reference proteome</keyword>
<name>A0A383RWG2_9PSED</name>
<protein>
    <submittedName>
        <fullName evidence="1">Uncharacterized protein</fullName>
    </submittedName>
</protein>
<dbReference type="Proteomes" id="UP000263595">
    <property type="component" value="Unassembled WGS sequence"/>
</dbReference>
<reference evidence="2" key="1">
    <citation type="submission" date="2018-08" db="EMBL/GenBank/DDBJ databases">
        <authorList>
            <person name="Blom J."/>
        </authorList>
    </citation>
    <scope>NUCLEOTIDE SEQUENCE [LARGE SCALE GENOMIC DNA]</scope>
    <source>
        <strain evidence="2">CCOS 865</strain>
    </source>
</reference>
<organism evidence="1 2">
    <name type="scientific">Pseudomonas reidholzensis</name>
    <dbReference type="NCBI Taxonomy" id="1785162"/>
    <lineage>
        <taxon>Bacteria</taxon>
        <taxon>Pseudomonadati</taxon>
        <taxon>Pseudomonadota</taxon>
        <taxon>Gammaproteobacteria</taxon>
        <taxon>Pseudomonadales</taxon>
        <taxon>Pseudomonadaceae</taxon>
        <taxon>Pseudomonas</taxon>
    </lineage>
</organism>
<dbReference type="AlphaFoldDB" id="A0A383RWG2"/>
<accession>A0A383RWG2</accession>